<protein>
    <submittedName>
        <fullName evidence="2">Uncharacterized protein</fullName>
    </submittedName>
</protein>
<reference evidence="1" key="5">
    <citation type="submission" date="2020-09" db="EMBL/GenBank/DDBJ databases">
        <authorList>
            <person name="Sun Q."/>
            <person name="Ohkuma M."/>
        </authorList>
    </citation>
    <scope>NUCLEOTIDE SEQUENCE</scope>
    <source>
        <strain evidence="1">JCM 4434</strain>
    </source>
</reference>
<keyword evidence="3" id="KW-1185">Reference proteome</keyword>
<dbReference type="Proteomes" id="UP000610124">
    <property type="component" value="Unassembled WGS sequence"/>
</dbReference>
<dbReference type="EMBL" id="BMUB01000005">
    <property type="protein sequence ID" value="GGU72690.1"/>
    <property type="molecule type" value="Genomic_DNA"/>
</dbReference>
<dbReference type="KEGG" id="kau:B6264_02405"/>
<accession>A0A8H9LKA9</accession>
<dbReference type="Proteomes" id="UP000037395">
    <property type="component" value="Unassembled WGS sequence"/>
</dbReference>
<gene>
    <name evidence="1" type="ORF">GCM10010502_25360</name>
    <name evidence="2" type="ORF">HS99_0011555</name>
</gene>
<proteinExistence type="predicted"/>
<dbReference type="EMBL" id="JPRF03000054">
    <property type="protein sequence ID" value="OEV34068.1"/>
    <property type="molecule type" value="Genomic_DNA"/>
</dbReference>
<evidence type="ECO:0000313" key="1">
    <source>
        <dbReference type="EMBL" id="GGU72690.1"/>
    </source>
</evidence>
<dbReference type="OrthoDB" id="3534840at2"/>
<dbReference type="AlphaFoldDB" id="A0A1E7N049"/>
<reference evidence="2" key="4">
    <citation type="submission" date="2016-08" db="EMBL/GenBank/DDBJ databases">
        <title>Sequencing, Assembly and Comparative Genomics of S. aureofaciens ATCC 10762.</title>
        <authorList>
            <person name="Gradnigo J.S."/>
            <person name="Johnson N."/>
            <person name="Somerville G.A."/>
        </authorList>
    </citation>
    <scope>NUCLEOTIDE SEQUENCE [LARGE SCALE GENOMIC DNA]</scope>
    <source>
        <strain evidence="2">ATCC 10762</strain>
    </source>
</reference>
<name>A0A1E7N049_KITAU</name>
<dbReference type="GeneID" id="97485646"/>
<reference evidence="2 3" key="2">
    <citation type="submission" date="2014-07" db="EMBL/GenBank/DDBJ databases">
        <authorList>
            <person name="Zhang J.E."/>
            <person name="Yang H."/>
            <person name="Guo J."/>
            <person name="Deng Z."/>
            <person name="Luo H."/>
            <person name="Luo M."/>
            <person name="Zhao B."/>
        </authorList>
    </citation>
    <scope>NUCLEOTIDE SEQUENCE [LARGE SCALE GENOMIC DNA]</scope>
    <source>
        <strain evidence="2">ATCC 10762</strain>
        <strain evidence="3">ATCC 10762 / DSM 40127 / CCM 3239 / JCM 4008 / LMG 5968 / NBRC 12843 / NCIMB 8234 / A-377</strain>
    </source>
</reference>
<dbReference type="RefSeq" id="WP_050366481.1">
    <property type="nucleotide sequence ID" value="NZ_BMUB01000005.1"/>
</dbReference>
<evidence type="ECO:0000313" key="3">
    <source>
        <dbReference type="Proteomes" id="UP000037395"/>
    </source>
</evidence>
<reference evidence="3" key="3">
    <citation type="submission" date="2016-08" db="EMBL/GenBank/DDBJ databases">
        <title>Sequencing, assembly and comparative genomics of S. aureofaciens ATCC 10762.</title>
        <authorList>
            <person name="Gradnigo J.S."/>
            <person name="Johnson N."/>
            <person name="Somerville G.A."/>
        </authorList>
    </citation>
    <scope>NUCLEOTIDE SEQUENCE [LARGE SCALE GENOMIC DNA]</scope>
    <source>
        <strain evidence="3">ATCC 10762 / DSM 40127 / CCM 3239 / JCM 4008 / LMG 5968 / NBRC 12843 / NCIMB 8234 / A-377</strain>
    </source>
</reference>
<sequence>MTLPLPSCRAHGPGLDCAALVGRRSVRLASGTDRCLMVDAEPPYEGYDMGDWGRIEVLPADTGSAFDAHLGEPVLAIRDECEQMTGRMALELDFPSGTVRCESYGGELIVRAVLTDAP</sequence>
<comment type="caution">
    <text evidence="2">The sequence shown here is derived from an EMBL/GenBank/DDBJ whole genome shotgun (WGS) entry which is preliminary data.</text>
</comment>
<organism evidence="2 3">
    <name type="scientific">Kitasatospora aureofaciens</name>
    <name type="common">Streptomyces aureofaciens</name>
    <dbReference type="NCBI Taxonomy" id="1894"/>
    <lineage>
        <taxon>Bacteria</taxon>
        <taxon>Bacillati</taxon>
        <taxon>Actinomycetota</taxon>
        <taxon>Actinomycetes</taxon>
        <taxon>Kitasatosporales</taxon>
        <taxon>Streptomycetaceae</taxon>
        <taxon>Kitasatospora</taxon>
    </lineage>
</organism>
<reference evidence="1" key="1">
    <citation type="journal article" date="2014" name="Int. J. Syst. Evol. Microbiol.">
        <title>Complete genome sequence of Corynebacterium casei LMG S-19264T (=DSM 44701T), isolated from a smear-ripened cheese.</title>
        <authorList>
            <consortium name="US DOE Joint Genome Institute (JGI-PGF)"/>
            <person name="Walter F."/>
            <person name="Albersmeier A."/>
            <person name="Kalinowski J."/>
            <person name="Ruckert C."/>
        </authorList>
    </citation>
    <scope>NUCLEOTIDE SEQUENCE</scope>
    <source>
        <strain evidence="1">JCM 4434</strain>
    </source>
</reference>
<evidence type="ECO:0000313" key="2">
    <source>
        <dbReference type="EMBL" id="OEV34068.1"/>
    </source>
</evidence>
<accession>A0A1E7N049</accession>